<reference evidence="1 2" key="1">
    <citation type="submission" date="2020-08" db="EMBL/GenBank/DDBJ databases">
        <authorList>
            <person name="Newling K."/>
            <person name="Davey J."/>
            <person name="Forrester S."/>
        </authorList>
    </citation>
    <scope>NUCLEOTIDE SEQUENCE [LARGE SCALE GENOMIC DNA]</scope>
    <source>
        <strain evidence="2">Crithidia deanei Carvalho (ATCC PRA-265)</strain>
    </source>
</reference>
<dbReference type="AlphaFoldDB" id="A0A7G2C3U2"/>
<sequence>MQYVDTQINVVTQRYLDLSLIPAIMEGRRVASNYENTGEESYLCSLLGGVDDVYDVEFIQLRSFTNATSVSCQHHNPLDPSAIAAARSRNSRFDNMYYVNKTTHRMEEPLRLFKVATNYGQSISEVQSYVFDNGTFFSSFFGIREP</sequence>
<dbReference type="VEuPathDB" id="TriTrypDB:ADEAN_000138800"/>
<dbReference type="EMBL" id="LR877146">
    <property type="protein sequence ID" value="CAD2213944.1"/>
    <property type="molecule type" value="Genomic_DNA"/>
</dbReference>
<gene>
    <name evidence="1" type="ORF">ADEAN_000138800</name>
</gene>
<protein>
    <submittedName>
        <fullName evidence="1">Uncharacterized protein</fullName>
    </submittedName>
</protein>
<name>A0A7G2C3U2_9TRYP</name>
<accession>A0A7G2C3U2</accession>
<evidence type="ECO:0000313" key="2">
    <source>
        <dbReference type="Proteomes" id="UP000515908"/>
    </source>
</evidence>
<dbReference type="Proteomes" id="UP000515908">
    <property type="component" value="Chromosome 02"/>
</dbReference>
<evidence type="ECO:0000313" key="1">
    <source>
        <dbReference type="EMBL" id="CAD2213944.1"/>
    </source>
</evidence>
<keyword evidence="2" id="KW-1185">Reference proteome</keyword>
<proteinExistence type="predicted"/>
<organism evidence="1 2">
    <name type="scientific">Angomonas deanei</name>
    <dbReference type="NCBI Taxonomy" id="59799"/>
    <lineage>
        <taxon>Eukaryota</taxon>
        <taxon>Discoba</taxon>
        <taxon>Euglenozoa</taxon>
        <taxon>Kinetoplastea</taxon>
        <taxon>Metakinetoplastina</taxon>
        <taxon>Trypanosomatida</taxon>
        <taxon>Trypanosomatidae</taxon>
        <taxon>Strigomonadinae</taxon>
        <taxon>Angomonas</taxon>
    </lineage>
</organism>